<evidence type="ECO:0000259" key="1">
    <source>
        <dbReference type="SMART" id="SM00884"/>
    </source>
</evidence>
<dbReference type="SUPFAM" id="SSF46785">
    <property type="entry name" value="Winged helix' DNA-binding domain"/>
    <property type="match status" value="1"/>
</dbReference>
<sequence length="113" mass="12764">ATDNATSVSLCETPRFASTRVRLIPTAHMTVHVQQAIPSQDMSAMHKTKVDAAIVRIIKTAKFMGFKDLVAKLNAFLDFIPEEQFVKERVESLIAKDYLERDEKDPSILVYQP</sequence>
<dbReference type="InterPro" id="IPR019559">
    <property type="entry name" value="Cullin_neddylation_domain"/>
</dbReference>
<reference evidence="2 3" key="1">
    <citation type="submission" date="2016-05" db="EMBL/GenBank/DDBJ databases">
        <title>Nuclear genome of Blastocystis sp. subtype 1 NandII.</title>
        <authorList>
            <person name="Gentekaki E."/>
            <person name="Curtis B."/>
            <person name="Stairs C."/>
            <person name="Eme L."/>
            <person name="Herman E."/>
            <person name="Klimes V."/>
            <person name="Arias M.C."/>
            <person name="Elias M."/>
            <person name="Hilliou F."/>
            <person name="Klute M."/>
            <person name="Malik S.-B."/>
            <person name="Pightling A."/>
            <person name="Rachubinski R."/>
            <person name="Salas D."/>
            <person name="Schlacht A."/>
            <person name="Suga H."/>
            <person name="Archibald J."/>
            <person name="Ball S.G."/>
            <person name="Clark G."/>
            <person name="Dacks J."/>
            <person name="Van Der Giezen M."/>
            <person name="Tsaousis A."/>
            <person name="Roger A."/>
        </authorList>
    </citation>
    <scope>NUCLEOTIDE SEQUENCE [LARGE SCALE GENOMIC DNA]</scope>
    <source>
        <strain evidence="3">ATCC 50177 / NandII</strain>
    </source>
</reference>
<dbReference type="SMART" id="SM00884">
    <property type="entry name" value="Cullin_Nedd8"/>
    <property type="match status" value="1"/>
</dbReference>
<feature type="domain" description="Cullin neddylation" evidence="1">
    <location>
        <begin position="42"/>
        <end position="107"/>
    </location>
</feature>
<comment type="caution">
    <text evidence="2">The sequence shown here is derived from an EMBL/GenBank/DDBJ whole genome shotgun (WGS) entry which is preliminary data.</text>
</comment>
<evidence type="ECO:0000313" key="2">
    <source>
        <dbReference type="EMBL" id="OAO17249.1"/>
    </source>
</evidence>
<proteinExistence type="predicted"/>
<dbReference type="Gene3D" id="1.10.10.10">
    <property type="entry name" value="Winged helix-like DNA-binding domain superfamily/Winged helix DNA-binding domain"/>
    <property type="match status" value="1"/>
</dbReference>
<protein>
    <submittedName>
        <fullName evidence="2">Cullin family-like protein</fullName>
    </submittedName>
</protein>
<dbReference type="AlphaFoldDB" id="A0A196SN05"/>
<dbReference type="Proteomes" id="UP000078348">
    <property type="component" value="Unassembled WGS sequence"/>
</dbReference>
<dbReference type="STRING" id="478820.A0A196SN05"/>
<dbReference type="InterPro" id="IPR045093">
    <property type="entry name" value="Cullin"/>
</dbReference>
<dbReference type="Pfam" id="PF10557">
    <property type="entry name" value="Cullin_Nedd8"/>
    <property type="match status" value="1"/>
</dbReference>
<accession>A0A196SN05</accession>
<name>A0A196SN05_BLAHN</name>
<organism evidence="2 3">
    <name type="scientific">Blastocystis sp. subtype 1 (strain ATCC 50177 / NandII)</name>
    <dbReference type="NCBI Taxonomy" id="478820"/>
    <lineage>
        <taxon>Eukaryota</taxon>
        <taxon>Sar</taxon>
        <taxon>Stramenopiles</taxon>
        <taxon>Bigyra</taxon>
        <taxon>Opalozoa</taxon>
        <taxon>Opalinata</taxon>
        <taxon>Blastocystidae</taxon>
        <taxon>Blastocystis</taxon>
    </lineage>
</organism>
<gene>
    <name evidence="2" type="ORF">AV274_1011</name>
</gene>
<feature type="non-terminal residue" evidence="2">
    <location>
        <position position="1"/>
    </location>
</feature>
<dbReference type="InterPro" id="IPR036390">
    <property type="entry name" value="WH_DNA-bd_sf"/>
</dbReference>
<evidence type="ECO:0000313" key="3">
    <source>
        <dbReference type="Proteomes" id="UP000078348"/>
    </source>
</evidence>
<keyword evidence="3" id="KW-1185">Reference proteome</keyword>
<dbReference type="EMBL" id="LXWW01000038">
    <property type="protein sequence ID" value="OAO17249.1"/>
    <property type="molecule type" value="Genomic_DNA"/>
</dbReference>
<dbReference type="PANTHER" id="PTHR11932">
    <property type="entry name" value="CULLIN"/>
    <property type="match status" value="1"/>
</dbReference>
<dbReference type="InterPro" id="IPR036388">
    <property type="entry name" value="WH-like_DNA-bd_sf"/>
</dbReference>
<dbReference type="OrthoDB" id="27073at2759"/>